<evidence type="ECO:0008006" key="3">
    <source>
        <dbReference type="Google" id="ProtNLM"/>
    </source>
</evidence>
<dbReference type="PANTHER" id="PTHR10285">
    <property type="entry name" value="URIDINE KINASE"/>
    <property type="match status" value="1"/>
</dbReference>
<organism evidence="1">
    <name type="scientific">Notodromas monacha</name>
    <dbReference type="NCBI Taxonomy" id="399045"/>
    <lineage>
        <taxon>Eukaryota</taxon>
        <taxon>Metazoa</taxon>
        <taxon>Ecdysozoa</taxon>
        <taxon>Arthropoda</taxon>
        <taxon>Crustacea</taxon>
        <taxon>Oligostraca</taxon>
        <taxon>Ostracoda</taxon>
        <taxon>Podocopa</taxon>
        <taxon>Podocopida</taxon>
        <taxon>Cypridocopina</taxon>
        <taxon>Cypridoidea</taxon>
        <taxon>Cyprididae</taxon>
        <taxon>Notodromas</taxon>
    </lineage>
</organism>
<proteinExistence type="predicted"/>
<accession>A0A7R9BDW7</accession>
<sequence>MPPIVIGIGGCSSSGKTTLASWLARCYKKPVVISLDKFYLMEDNPKLEKVIPELNMFNYDHISAFDVRAIVRAVKDAIRKESIDLVVVEGIVVFEIPSLQDFFTRKYFLKLDSEEFKRRRKLRVYPGAPDCDKYVENFVWPGYLHFLDGAQNQEKMVFLDSTYLTLEQMFSIIKRDLPQESH</sequence>
<dbReference type="AlphaFoldDB" id="A0A7R9BDW7"/>
<dbReference type="SUPFAM" id="SSF52540">
    <property type="entry name" value="P-loop containing nucleoside triphosphate hydrolases"/>
    <property type="match status" value="1"/>
</dbReference>
<dbReference type="EMBL" id="CAJPEX010000070">
    <property type="protein sequence ID" value="CAG0913007.1"/>
    <property type="molecule type" value="Genomic_DNA"/>
</dbReference>
<evidence type="ECO:0000313" key="1">
    <source>
        <dbReference type="EMBL" id="CAD7272855.1"/>
    </source>
</evidence>
<reference evidence="1" key="1">
    <citation type="submission" date="2020-11" db="EMBL/GenBank/DDBJ databases">
        <authorList>
            <person name="Tran Van P."/>
        </authorList>
    </citation>
    <scope>NUCLEOTIDE SEQUENCE</scope>
</reference>
<dbReference type="OrthoDB" id="10041966at2759"/>
<gene>
    <name evidence="1" type="ORF">NMOB1V02_LOCUS772</name>
</gene>
<protein>
    <recommendedName>
        <fullName evidence="3">Phosphoribulokinase/uridine kinase domain-containing protein</fullName>
    </recommendedName>
</protein>
<dbReference type="PRINTS" id="PR00988">
    <property type="entry name" value="URIDINKINASE"/>
</dbReference>
<evidence type="ECO:0000313" key="2">
    <source>
        <dbReference type="Proteomes" id="UP000678499"/>
    </source>
</evidence>
<dbReference type="Gene3D" id="3.40.50.300">
    <property type="entry name" value="P-loop containing nucleotide triphosphate hydrolases"/>
    <property type="match status" value="1"/>
</dbReference>
<dbReference type="InterPro" id="IPR027417">
    <property type="entry name" value="P-loop_NTPase"/>
</dbReference>
<name>A0A7R9BDW7_9CRUS</name>
<dbReference type="EMBL" id="OA882107">
    <property type="protein sequence ID" value="CAD7272855.1"/>
    <property type="molecule type" value="Genomic_DNA"/>
</dbReference>
<dbReference type="Proteomes" id="UP000678499">
    <property type="component" value="Unassembled WGS sequence"/>
</dbReference>
<keyword evidence="2" id="KW-1185">Reference proteome</keyword>